<gene>
    <name evidence="7" type="ORF">SAMN05444972_103256</name>
</gene>
<evidence type="ECO:0000313" key="8">
    <source>
        <dbReference type="Proteomes" id="UP000198660"/>
    </source>
</evidence>
<keyword evidence="1" id="KW-0805">Transcription regulation</keyword>
<dbReference type="PANTHER" id="PTHR43280:SF2">
    <property type="entry name" value="HTH-TYPE TRANSCRIPTIONAL REGULATOR EXSA"/>
    <property type="match status" value="1"/>
</dbReference>
<dbReference type="InterPro" id="IPR020449">
    <property type="entry name" value="Tscrpt_reg_AraC-type_HTH"/>
</dbReference>
<dbReference type="Gene3D" id="3.40.50.2300">
    <property type="match status" value="1"/>
</dbReference>
<feature type="domain" description="HTH araC/xylS-type" evidence="5">
    <location>
        <begin position="391"/>
        <end position="490"/>
    </location>
</feature>
<sequence length="491" mass="56102">MATLLIADRDNNERIGLEWLARSHPLPFETILTVENLPQLLLTLEQQTPDVLCLELDSISPEHWDGVRQAVKGFAKAIVAMTAEATFERAEQAIMLGAADLWIKPLDPARIPRVLSRLCRELSEQTPTTPTASTSGKSGYPALFLDSETLDEEHLLYLIQPETIERLPALVPLLEQHPFYQTPHILPLDDAIACLIPTRANSTESLLRQQGYRLLDSWAASTGDGLTVVIHLPAPTVTLRQQYLTARQALQWRFYRGTRQVISVTAPVRWQPLDPFLTPKEQQGWIEMLEQRDRVALGQWMHQEFLRLDPPFPDPGLLRTRLTSLLAQVRRYMQAGNLDKHPVFEERYHHIFDSILHGPVLYRIVQDLILFVEALFDAVAEEQQTTMDPAKQALQYMLAHYQDPWLSLEKVATHVQRNASYLSHLLSRTQGKPFRELLADIRLTQAKRLLETTPLSISEIANQTGFSNANYFSRLFKKQTGCSPRTYRDQK</sequence>
<dbReference type="Pfam" id="PF12833">
    <property type="entry name" value="HTH_18"/>
    <property type="match status" value="1"/>
</dbReference>
<keyword evidence="8" id="KW-1185">Reference proteome</keyword>
<dbReference type="PRINTS" id="PR00032">
    <property type="entry name" value="HTHARAC"/>
</dbReference>
<dbReference type="GO" id="GO:0043565">
    <property type="term" value="F:sequence-specific DNA binding"/>
    <property type="evidence" value="ECO:0007669"/>
    <property type="project" value="InterPro"/>
</dbReference>
<keyword evidence="3" id="KW-0804">Transcription</keyword>
<evidence type="ECO:0000256" key="4">
    <source>
        <dbReference type="PROSITE-ProRule" id="PRU00169"/>
    </source>
</evidence>
<evidence type="ECO:0000313" key="7">
    <source>
        <dbReference type="EMBL" id="SFS53759.1"/>
    </source>
</evidence>
<dbReference type="SMART" id="SM00342">
    <property type="entry name" value="HTH_ARAC"/>
    <property type="match status" value="1"/>
</dbReference>
<dbReference type="PROSITE" id="PS01124">
    <property type="entry name" value="HTH_ARAC_FAMILY_2"/>
    <property type="match status" value="1"/>
</dbReference>
<evidence type="ECO:0000256" key="1">
    <source>
        <dbReference type="ARBA" id="ARBA00023015"/>
    </source>
</evidence>
<evidence type="ECO:0000259" key="5">
    <source>
        <dbReference type="PROSITE" id="PS01124"/>
    </source>
</evidence>
<evidence type="ECO:0000256" key="2">
    <source>
        <dbReference type="ARBA" id="ARBA00023125"/>
    </source>
</evidence>
<dbReference type="EMBL" id="FPAA01000003">
    <property type="protein sequence ID" value="SFS53759.1"/>
    <property type="molecule type" value="Genomic_DNA"/>
</dbReference>
<dbReference type="PROSITE" id="PS50110">
    <property type="entry name" value="RESPONSE_REGULATORY"/>
    <property type="match status" value="1"/>
</dbReference>
<organism evidence="7 8">
    <name type="scientific">Marininema halotolerans</name>
    <dbReference type="NCBI Taxonomy" id="1155944"/>
    <lineage>
        <taxon>Bacteria</taxon>
        <taxon>Bacillati</taxon>
        <taxon>Bacillota</taxon>
        <taxon>Bacilli</taxon>
        <taxon>Bacillales</taxon>
        <taxon>Thermoactinomycetaceae</taxon>
        <taxon>Marininema</taxon>
    </lineage>
</organism>
<reference evidence="8" key="1">
    <citation type="submission" date="2016-10" db="EMBL/GenBank/DDBJ databases">
        <authorList>
            <person name="Varghese N."/>
            <person name="Submissions S."/>
        </authorList>
    </citation>
    <scope>NUCLEOTIDE SEQUENCE [LARGE SCALE GENOMIC DNA]</scope>
    <source>
        <strain evidence="8">DSM 45789</strain>
    </source>
</reference>
<comment type="caution">
    <text evidence="4">Lacks conserved residue(s) required for the propagation of feature annotation.</text>
</comment>
<dbReference type="SUPFAM" id="SSF52172">
    <property type="entry name" value="CheY-like"/>
    <property type="match status" value="1"/>
</dbReference>
<evidence type="ECO:0000259" key="6">
    <source>
        <dbReference type="PROSITE" id="PS50110"/>
    </source>
</evidence>
<dbReference type="OrthoDB" id="2563880at2"/>
<evidence type="ECO:0000256" key="3">
    <source>
        <dbReference type="ARBA" id="ARBA00023163"/>
    </source>
</evidence>
<dbReference type="GO" id="GO:0000160">
    <property type="term" value="P:phosphorelay signal transduction system"/>
    <property type="evidence" value="ECO:0007669"/>
    <property type="project" value="InterPro"/>
</dbReference>
<dbReference type="InterPro" id="IPR009057">
    <property type="entry name" value="Homeodomain-like_sf"/>
</dbReference>
<dbReference type="PROSITE" id="PS00041">
    <property type="entry name" value="HTH_ARAC_FAMILY_1"/>
    <property type="match status" value="1"/>
</dbReference>
<dbReference type="RefSeq" id="WP_091835150.1">
    <property type="nucleotide sequence ID" value="NZ_FPAA01000003.1"/>
</dbReference>
<name>A0A1I6QMU2_9BACL</name>
<dbReference type="InterPro" id="IPR018060">
    <property type="entry name" value="HTH_AraC"/>
</dbReference>
<dbReference type="Proteomes" id="UP000198660">
    <property type="component" value="Unassembled WGS sequence"/>
</dbReference>
<accession>A0A1I6QMU2</accession>
<keyword evidence="2 7" id="KW-0238">DNA-binding</keyword>
<protein>
    <submittedName>
        <fullName evidence="7">Two-component response regulator, YesN/AraC family, consists of REC and AraC-type DNA-binding domains</fullName>
    </submittedName>
</protein>
<dbReference type="InterPro" id="IPR018062">
    <property type="entry name" value="HTH_AraC-typ_CS"/>
</dbReference>
<proteinExistence type="predicted"/>
<dbReference type="InterPro" id="IPR011006">
    <property type="entry name" value="CheY-like_superfamily"/>
</dbReference>
<dbReference type="SUPFAM" id="SSF46689">
    <property type="entry name" value="Homeodomain-like"/>
    <property type="match status" value="1"/>
</dbReference>
<feature type="domain" description="Response regulatory" evidence="6">
    <location>
        <begin position="3"/>
        <end position="119"/>
    </location>
</feature>
<dbReference type="AlphaFoldDB" id="A0A1I6QMU2"/>
<dbReference type="Gene3D" id="1.10.10.60">
    <property type="entry name" value="Homeodomain-like"/>
    <property type="match status" value="2"/>
</dbReference>
<dbReference type="GO" id="GO:0003700">
    <property type="term" value="F:DNA-binding transcription factor activity"/>
    <property type="evidence" value="ECO:0007669"/>
    <property type="project" value="InterPro"/>
</dbReference>
<dbReference type="PANTHER" id="PTHR43280">
    <property type="entry name" value="ARAC-FAMILY TRANSCRIPTIONAL REGULATOR"/>
    <property type="match status" value="1"/>
</dbReference>
<dbReference type="InterPro" id="IPR001789">
    <property type="entry name" value="Sig_transdc_resp-reg_receiver"/>
</dbReference>